<evidence type="ECO:0000259" key="8">
    <source>
        <dbReference type="PROSITE" id="PS50113"/>
    </source>
</evidence>
<evidence type="ECO:0000256" key="4">
    <source>
        <dbReference type="ARBA" id="ARBA00022679"/>
    </source>
</evidence>
<gene>
    <name evidence="9" type="ORF">ROR02_11430</name>
</gene>
<dbReference type="InterPro" id="IPR000014">
    <property type="entry name" value="PAS"/>
</dbReference>
<dbReference type="PROSITE" id="PS50112">
    <property type="entry name" value="PAS"/>
    <property type="match status" value="1"/>
</dbReference>
<dbReference type="SUPFAM" id="SSF47384">
    <property type="entry name" value="Homodimeric domain of signal transducing histidine kinase"/>
    <property type="match status" value="1"/>
</dbReference>
<dbReference type="NCBIfam" id="TIGR00229">
    <property type="entry name" value="sensory_box"/>
    <property type="match status" value="2"/>
</dbReference>
<dbReference type="Pfam" id="PF08447">
    <property type="entry name" value="PAS_3"/>
    <property type="match status" value="1"/>
</dbReference>
<keyword evidence="10" id="KW-1185">Reference proteome</keyword>
<protein>
    <recommendedName>
        <fullName evidence="2">histidine kinase</fullName>
        <ecNumber evidence="2">2.7.13.3</ecNumber>
    </recommendedName>
</protein>
<dbReference type="AlphaFoldDB" id="A0A512H6E8"/>
<dbReference type="Pfam" id="PF08448">
    <property type="entry name" value="PAS_4"/>
    <property type="match status" value="1"/>
</dbReference>
<dbReference type="InterPro" id="IPR004358">
    <property type="entry name" value="Sig_transdc_His_kin-like_C"/>
</dbReference>
<evidence type="ECO:0000259" key="7">
    <source>
        <dbReference type="PROSITE" id="PS50112"/>
    </source>
</evidence>
<dbReference type="Pfam" id="PF02518">
    <property type="entry name" value="HATPase_c"/>
    <property type="match status" value="1"/>
</dbReference>
<dbReference type="EC" id="2.7.13.3" evidence="2"/>
<dbReference type="PROSITE" id="PS50113">
    <property type="entry name" value="PAC"/>
    <property type="match status" value="1"/>
</dbReference>
<dbReference type="InterPro" id="IPR013767">
    <property type="entry name" value="PAS_fold"/>
</dbReference>
<feature type="domain" description="PAC" evidence="8">
    <location>
        <begin position="356"/>
        <end position="409"/>
    </location>
</feature>
<evidence type="ECO:0000256" key="2">
    <source>
        <dbReference type="ARBA" id="ARBA00012438"/>
    </source>
</evidence>
<evidence type="ECO:0000256" key="5">
    <source>
        <dbReference type="ARBA" id="ARBA00022777"/>
    </source>
</evidence>
<dbReference type="PANTHER" id="PTHR43304">
    <property type="entry name" value="PHYTOCHROME-LIKE PROTEIN CPH1"/>
    <property type="match status" value="1"/>
</dbReference>
<feature type="domain" description="Histidine kinase" evidence="6">
    <location>
        <begin position="427"/>
        <end position="643"/>
    </location>
</feature>
<dbReference type="InterPro" id="IPR005467">
    <property type="entry name" value="His_kinase_dom"/>
</dbReference>
<dbReference type="SMART" id="SM00387">
    <property type="entry name" value="HATPase_c"/>
    <property type="match status" value="1"/>
</dbReference>
<dbReference type="PRINTS" id="PR00344">
    <property type="entry name" value="BCTRLSENSOR"/>
</dbReference>
<comment type="caution">
    <text evidence="9">The sequence shown here is derived from an EMBL/GenBank/DDBJ whole genome shotgun (WGS) entry which is preliminary data.</text>
</comment>
<evidence type="ECO:0000313" key="9">
    <source>
        <dbReference type="EMBL" id="GEO81012.1"/>
    </source>
</evidence>
<dbReference type="Pfam" id="PF00512">
    <property type="entry name" value="HisKA"/>
    <property type="match status" value="1"/>
</dbReference>
<dbReference type="SMART" id="SM00388">
    <property type="entry name" value="HisKA"/>
    <property type="match status" value="1"/>
</dbReference>
<dbReference type="SUPFAM" id="SSF55874">
    <property type="entry name" value="ATPase domain of HSP90 chaperone/DNA topoisomerase II/histidine kinase"/>
    <property type="match status" value="1"/>
</dbReference>
<evidence type="ECO:0000313" key="10">
    <source>
        <dbReference type="Proteomes" id="UP000321567"/>
    </source>
</evidence>
<dbReference type="EMBL" id="BJZO01000023">
    <property type="protein sequence ID" value="GEO81012.1"/>
    <property type="molecule type" value="Genomic_DNA"/>
</dbReference>
<dbReference type="SUPFAM" id="SSF55785">
    <property type="entry name" value="PYP-like sensor domain (PAS domain)"/>
    <property type="match status" value="3"/>
</dbReference>
<dbReference type="Pfam" id="PF00989">
    <property type="entry name" value="PAS"/>
    <property type="match status" value="1"/>
</dbReference>
<dbReference type="GO" id="GO:0000155">
    <property type="term" value="F:phosphorelay sensor kinase activity"/>
    <property type="evidence" value="ECO:0007669"/>
    <property type="project" value="InterPro"/>
</dbReference>
<dbReference type="CDD" id="cd00082">
    <property type="entry name" value="HisKA"/>
    <property type="match status" value="1"/>
</dbReference>
<dbReference type="InterPro" id="IPR035965">
    <property type="entry name" value="PAS-like_dom_sf"/>
</dbReference>
<keyword evidence="5" id="KW-0418">Kinase</keyword>
<dbReference type="Proteomes" id="UP000321567">
    <property type="component" value="Unassembled WGS sequence"/>
</dbReference>
<dbReference type="SMART" id="SM00086">
    <property type="entry name" value="PAC"/>
    <property type="match status" value="2"/>
</dbReference>
<dbReference type="InterPro" id="IPR003661">
    <property type="entry name" value="HisK_dim/P_dom"/>
</dbReference>
<dbReference type="Gene3D" id="1.10.287.130">
    <property type="match status" value="1"/>
</dbReference>
<comment type="catalytic activity">
    <reaction evidence="1">
        <text>ATP + protein L-histidine = ADP + protein N-phospho-L-histidine.</text>
        <dbReference type="EC" id="2.7.13.3"/>
    </reaction>
</comment>
<dbReference type="InterPro" id="IPR013656">
    <property type="entry name" value="PAS_4"/>
</dbReference>
<sequence length="649" mass="72970">MGCLLSAGARKDGCPLEPVIDAGGSALAVKDRAFVYRYVSPALAGLLGRPASRVVGTTDFSLYDRRRALISRREDLCVLTERRPLQCDGLVMTPDGPRWLSQRKDPVFFLDHCVGVRVCLHDTGNVEVVRLPPFVPPPDGRPAAPRPQDLPPPLEDRFEKIFRSNDTLMVITDPENGRVIDANAAFVKALGATRADLLGRTTIELGFFHSEPHRRQFVQKLLDGEGRSRHQVRFPNRHGTIVVGEVTAELIPNGTSRLLLTMVNDISRRHALMAALESQARRLESIIEGTEVGTWEWHLPTGDITLNRYWTAGLGYLLEELTPFSYDTWRAMVHPDDLPVALAALERHFRDPKVRYEAEFRMRHKSGGWVWILDRGKVVEWDHENRAVRMAGTHLDLTERKRTEERLRLSEADLMRSNADLEQFATVISHDLRQPLRMIASYAQLLERRLGPRLDSEGREFLDIIHEGAARMDQMLLSLLEYSRAGRATAPPASLDSRALVEEALHFLGPVITEAEAHIRIAGVWPLITGRRDDLVRLFQNLVGNAIKYRLPDRPPDILIQGRLTPPWWEITIDDNGRGFAPTEINSLFTLFQRLHPESGCDGFGIGLATCRRIVERHCGTIEVTSAGPGQGSRFTVRLPIGGCAKHRN</sequence>
<keyword evidence="4" id="KW-0808">Transferase</keyword>
<dbReference type="InterPro" id="IPR013655">
    <property type="entry name" value="PAS_fold_3"/>
</dbReference>
<organism evidence="9 10">
    <name type="scientific">Pararhodospirillum oryzae</name>
    <dbReference type="NCBI Taxonomy" id="478448"/>
    <lineage>
        <taxon>Bacteria</taxon>
        <taxon>Pseudomonadati</taxon>
        <taxon>Pseudomonadota</taxon>
        <taxon>Alphaproteobacteria</taxon>
        <taxon>Rhodospirillales</taxon>
        <taxon>Rhodospirillaceae</taxon>
        <taxon>Pararhodospirillum</taxon>
    </lineage>
</organism>
<dbReference type="PANTHER" id="PTHR43304:SF1">
    <property type="entry name" value="PAC DOMAIN-CONTAINING PROTEIN"/>
    <property type="match status" value="1"/>
</dbReference>
<dbReference type="Gene3D" id="3.30.450.20">
    <property type="entry name" value="PAS domain"/>
    <property type="match status" value="2"/>
</dbReference>
<name>A0A512H6E8_9PROT</name>
<evidence type="ECO:0000256" key="1">
    <source>
        <dbReference type="ARBA" id="ARBA00000085"/>
    </source>
</evidence>
<dbReference type="InterPro" id="IPR052162">
    <property type="entry name" value="Sensor_kinase/Photoreceptor"/>
</dbReference>
<accession>A0A512H6E8</accession>
<dbReference type="InterPro" id="IPR001610">
    <property type="entry name" value="PAC"/>
</dbReference>
<proteinExistence type="predicted"/>
<dbReference type="SMART" id="SM00091">
    <property type="entry name" value="PAS"/>
    <property type="match status" value="3"/>
</dbReference>
<feature type="domain" description="PAS" evidence="7">
    <location>
        <begin position="154"/>
        <end position="211"/>
    </location>
</feature>
<evidence type="ECO:0000259" key="6">
    <source>
        <dbReference type="PROSITE" id="PS50109"/>
    </source>
</evidence>
<evidence type="ECO:0000256" key="3">
    <source>
        <dbReference type="ARBA" id="ARBA00022553"/>
    </source>
</evidence>
<dbReference type="InterPro" id="IPR036890">
    <property type="entry name" value="HATPase_C_sf"/>
</dbReference>
<keyword evidence="3" id="KW-0597">Phosphoprotein</keyword>
<reference evidence="9 10" key="1">
    <citation type="submission" date="2019-07" db="EMBL/GenBank/DDBJ databases">
        <title>Whole genome shotgun sequence of Rhodospirillum oryzae NBRC 107573.</title>
        <authorList>
            <person name="Hosoyama A."/>
            <person name="Uohara A."/>
            <person name="Ohji S."/>
            <person name="Ichikawa N."/>
        </authorList>
    </citation>
    <scope>NUCLEOTIDE SEQUENCE [LARGE SCALE GENOMIC DNA]</scope>
    <source>
        <strain evidence="9 10">NBRC 107573</strain>
    </source>
</reference>
<dbReference type="GO" id="GO:0006355">
    <property type="term" value="P:regulation of DNA-templated transcription"/>
    <property type="evidence" value="ECO:0007669"/>
    <property type="project" value="InterPro"/>
</dbReference>
<dbReference type="PROSITE" id="PS50109">
    <property type="entry name" value="HIS_KIN"/>
    <property type="match status" value="1"/>
</dbReference>
<dbReference type="InterPro" id="IPR000700">
    <property type="entry name" value="PAS-assoc_C"/>
</dbReference>
<dbReference type="InterPro" id="IPR036097">
    <property type="entry name" value="HisK_dim/P_sf"/>
</dbReference>
<dbReference type="InterPro" id="IPR003594">
    <property type="entry name" value="HATPase_dom"/>
</dbReference>
<dbReference type="CDD" id="cd00130">
    <property type="entry name" value="PAS"/>
    <property type="match status" value="2"/>
</dbReference>
<dbReference type="Gene3D" id="3.30.565.10">
    <property type="entry name" value="Histidine kinase-like ATPase, C-terminal domain"/>
    <property type="match status" value="1"/>
</dbReference>